<keyword evidence="4" id="KW-1133">Transmembrane helix</keyword>
<evidence type="ECO:0000256" key="3">
    <source>
        <dbReference type="SAM" id="MobiDB-lite"/>
    </source>
</evidence>
<organism evidence="6">
    <name type="scientific">Reticulitermes flavipes sobeli-like virus 2</name>
    <dbReference type="NCBI Taxonomy" id="3135306"/>
    <lineage>
        <taxon>Viruses</taxon>
        <taxon>Riboviria</taxon>
        <taxon>Orthornavirae</taxon>
        <taxon>Pisuviricota</taxon>
        <taxon>Pisoniviricetes</taxon>
        <taxon>Sobelivirales</taxon>
    </lineage>
</organism>
<dbReference type="PROSITE" id="PS00028">
    <property type="entry name" value="ZINC_FINGER_C2H2_1"/>
    <property type="match status" value="1"/>
</dbReference>
<evidence type="ECO:0000256" key="4">
    <source>
        <dbReference type="SAM" id="Phobius"/>
    </source>
</evidence>
<reference evidence="6" key="1">
    <citation type="journal article" date="2024" name="Microb. Genom.">
        <title>The hidden RNA viruses in Blattodea (cockroach and termite).</title>
        <authorList>
            <person name="Fan J."/>
            <person name="Jiang S."/>
            <person name="Li W."/>
            <person name="Li J."/>
            <person name="Pang R."/>
            <person name="Wu H."/>
        </authorList>
    </citation>
    <scope>NUCLEOTIDE SEQUENCE</scope>
    <source>
        <strain evidence="6">US2015</strain>
    </source>
</reference>
<feature type="transmembrane region" description="Helical" evidence="4">
    <location>
        <begin position="46"/>
        <end position="65"/>
    </location>
</feature>
<dbReference type="GO" id="GO:0008233">
    <property type="term" value="F:peptidase activity"/>
    <property type="evidence" value="ECO:0007669"/>
    <property type="project" value="UniProtKB-KW"/>
</dbReference>
<keyword evidence="2" id="KW-0378">Hydrolase</keyword>
<evidence type="ECO:0000256" key="1">
    <source>
        <dbReference type="ARBA" id="ARBA00022670"/>
    </source>
</evidence>
<feature type="transmembrane region" description="Helical" evidence="4">
    <location>
        <begin position="107"/>
        <end position="126"/>
    </location>
</feature>
<feature type="region of interest" description="Disordered" evidence="3">
    <location>
        <begin position="549"/>
        <end position="576"/>
    </location>
</feature>
<dbReference type="InterPro" id="IPR013087">
    <property type="entry name" value="Znf_C2H2_type"/>
</dbReference>
<dbReference type="EMBL" id="BK067200">
    <property type="protein sequence ID" value="DBA56755.1"/>
    <property type="molecule type" value="Genomic_RNA"/>
</dbReference>
<sequence>MVFEDITSCVLFGYNNVYIRRFVLAAMVTQFICVSHGFLGRLAAWLWLLVCSLLGPLFLGVVDGFEVGGVNPYRLWLEVAVEPPRPTAFQQLCDAVCLWLVDHKHEASILLGVFAALVFLRLLFYLPVRQMSYRVRGIRYEAMKPGSELLAGVKEPAFQPRIMQPGLFVNSFQGYGIRVGKFLILPRHVYDACDGQVLMRGPKGSYIVSNAPIQSRVVRDMVYIPLAEKIFSDCGIPSATLAKRLAKGALVTCIGEQGASSGVIRPLSIMGMLSYTGSTLPGMSGAAYIVNSTSRKVQGVHHGVVGDNNVGTSGLIIARELKALEGRMFGESPLGNEVDEQLADRRGGYKAWAEEDLDEAVLDAWQVDDDDWAYDDDAMDYEEEVVWDRDSDDDFWDRDDYYGESSRRRKKKKKKALRRVIGLGHGTSRPKIDVSGPVKLEKDPPGETVREAFNRLEKKVGDLEKRVKELEGRLPDRDKLAKKVDKAVSTVNTRDKRPAGTSGTRGLTCYECKRQFPSVKALVAHNDVKHRQKGESAIKDDFKKVVKTSKGRFLGRSPKNPGDEQKGSSKSFPRSMQYQSILESQLKTNEYLDRLGKSFELLAKAINGQSSERPQN</sequence>
<dbReference type="GO" id="GO:0006508">
    <property type="term" value="P:proteolysis"/>
    <property type="evidence" value="ECO:0007669"/>
    <property type="project" value="UniProtKB-KW"/>
</dbReference>
<evidence type="ECO:0000313" key="6">
    <source>
        <dbReference type="EMBL" id="DBA56755.1"/>
    </source>
</evidence>
<accession>A0AAT9JFX5</accession>
<dbReference type="InterPro" id="IPR009003">
    <property type="entry name" value="Peptidase_S1_PA"/>
</dbReference>
<dbReference type="SUPFAM" id="SSF50494">
    <property type="entry name" value="Trypsin-like serine proteases"/>
    <property type="match status" value="1"/>
</dbReference>
<keyword evidence="4" id="KW-0472">Membrane</keyword>
<evidence type="ECO:0000259" key="5">
    <source>
        <dbReference type="PROSITE" id="PS00028"/>
    </source>
</evidence>
<protein>
    <recommendedName>
        <fullName evidence="5">C2H2-type domain-containing protein</fullName>
    </recommendedName>
</protein>
<feature type="transmembrane region" description="Helical" evidence="4">
    <location>
        <begin position="18"/>
        <end position="39"/>
    </location>
</feature>
<name>A0AAT9JFX5_9VIRU</name>
<proteinExistence type="predicted"/>
<keyword evidence="4" id="KW-0812">Transmembrane</keyword>
<feature type="domain" description="C2H2-type" evidence="5">
    <location>
        <begin position="509"/>
        <end position="530"/>
    </location>
</feature>
<feature type="region of interest" description="Disordered" evidence="3">
    <location>
        <begin position="426"/>
        <end position="445"/>
    </location>
</feature>
<keyword evidence="1" id="KW-0645">Protease</keyword>
<evidence type="ECO:0000256" key="2">
    <source>
        <dbReference type="ARBA" id="ARBA00022801"/>
    </source>
</evidence>